<dbReference type="OrthoDB" id="8904098at2759"/>
<evidence type="ECO:0000256" key="5">
    <source>
        <dbReference type="ARBA" id="ARBA00023136"/>
    </source>
</evidence>
<keyword evidence="9" id="KW-1185">Reference proteome</keyword>
<comment type="similarity">
    <text evidence="2">Belongs to the major facilitator superfamily. Proton-dependent oligopeptide transporter (POT/PTR) (TC 2.A.17) family.</text>
</comment>
<evidence type="ECO:0000256" key="3">
    <source>
        <dbReference type="ARBA" id="ARBA00022692"/>
    </source>
</evidence>
<feature type="region of interest" description="Disordered" evidence="6">
    <location>
        <begin position="1"/>
        <end position="20"/>
    </location>
</feature>
<dbReference type="EMBL" id="CM004397">
    <property type="protein sequence ID" value="OAY37930.1"/>
    <property type="molecule type" value="Genomic_DNA"/>
</dbReference>
<feature type="transmembrane region" description="Helical" evidence="7">
    <location>
        <begin position="176"/>
        <end position="199"/>
    </location>
</feature>
<organism evidence="8 9">
    <name type="scientific">Manihot esculenta</name>
    <name type="common">Cassava</name>
    <name type="synonym">Jatropha manihot</name>
    <dbReference type="NCBI Taxonomy" id="3983"/>
    <lineage>
        <taxon>Eukaryota</taxon>
        <taxon>Viridiplantae</taxon>
        <taxon>Streptophyta</taxon>
        <taxon>Embryophyta</taxon>
        <taxon>Tracheophyta</taxon>
        <taxon>Spermatophyta</taxon>
        <taxon>Magnoliopsida</taxon>
        <taxon>eudicotyledons</taxon>
        <taxon>Gunneridae</taxon>
        <taxon>Pentapetalae</taxon>
        <taxon>rosids</taxon>
        <taxon>fabids</taxon>
        <taxon>Malpighiales</taxon>
        <taxon>Euphorbiaceae</taxon>
        <taxon>Crotonoideae</taxon>
        <taxon>Manihoteae</taxon>
        <taxon>Manihot</taxon>
    </lineage>
</organism>
<keyword evidence="3 7" id="KW-0812">Transmembrane</keyword>
<evidence type="ECO:0000256" key="7">
    <source>
        <dbReference type="SAM" id="Phobius"/>
    </source>
</evidence>
<protein>
    <submittedName>
        <fullName evidence="8">Uncharacterized protein</fullName>
    </submittedName>
</protein>
<feature type="transmembrane region" description="Helical" evidence="7">
    <location>
        <begin position="136"/>
        <end position="155"/>
    </location>
</feature>
<dbReference type="Pfam" id="PF00854">
    <property type="entry name" value="PTR2"/>
    <property type="match status" value="1"/>
</dbReference>
<dbReference type="Proteomes" id="UP000091857">
    <property type="component" value="Chromosome 11"/>
</dbReference>
<evidence type="ECO:0000256" key="4">
    <source>
        <dbReference type="ARBA" id="ARBA00022989"/>
    </source>
</evidence>
<keyword evidence="4 7" id="KW-1133">Transmembrane helix</keyword>
<evidence type="ECO:0000256" key="2">
    <source>
        <dbReference type="ARBA" id="ARBA00005982"/>
    </source>
</evidence>
<sequence>MDRSLSSGPESEISISGAGKRSGSWVTFPFIIGTFSCLTLAGAGWLFNIIVYLIKEFNVKSIDAAQISNVVNGGSNLVPLVAAIVADSFLGSFSVVAVSSCVSFVGLVLLASTALVDSLRPKPCEDGSSPCQTPSKLQYAILYGAFVLASIGMGGSRYTLATMGANQFDNPKAQGIFFNWFFFMFYLVSLISATAIVYIEDNVGWGLGLGLCVAANFIGIVIFLVGTRFYRRDKPQGSPFTSLARVVVAAIQKRKVLLSSRNEDYYYDHDTKPKELAAPMSKSFRFFNRAALKSEGDIKPDGSIAKPWRLCTVSQVEDFKTLIRIFPIWSTSIFLGTPIAMQSGLNVLQALTMDRHLGQHFQIPAGSFAVVVLLSASIFLSIIDRFLFPLWLNMTHKSPTPFQRIGVGHILNVLAMAVSASLESSRLRLAHHHNQASSVVPMSALWLFPQLILIGIGEAFHFPGQVALYYQEFPTSLRSTATAMISLIIGISFYLSTALIDLIRKVTGWLPDNINDGRLDNVYWVMVGIGVLNFGYFLGCAKLYKYQNVEKVADESSSSSDK</sequence>
<feature type="transmembrane region" description="Helical" evidence="7">
    <location>
        <begin position="523"/>
        <end position="541"/>
    </location>
</feature>
<dbReference type="Gramene" id="Manes.11G139800.1.v8.1">
    <property type="protein sequence ID" value="Manes.11G139800.1.v8.1.CDS"/>
    <property type="gene ID" value="Manes.11G139800.v8.1"/>
</dbReference>
<feature type="transmembrane region" description="Helical" evidence="7">
    <location>
        <begin position="404"/>
        <end position="422"/>
    </location>
</feature>
<dbReference type="GO" id="GO:0005886">
    <property type="term" value="C:plasma membrane"/>
    <property type="evidence" value="ECO:0000318"/>
    <property type="project" value="GO_Central"/>
</dbReference>
<feature type="transmembrane region" description="Helical" evidence="7">
    <location>
        <begin position="322"/>
        <end position="341"/>
    </location>
</feature>
<evidence type="ECO:0000256" key="1">
    <source>
        <dbReference type="ARBA" id="ARBA00004141"/>
    </source>
</evidence>
<reference evidence="9" key="1">
    <citation type="journal article" date="2016" name="Nat. Biotechnol.">
        <title>Sequencing wild and cultivated cassava and related species reveals extensive interspecific hybridization and genetic diversity.</title>
        <authorList>
            <person name="Bredeson J.V."/>
            <person name="Lyons J.B."/>
            <person name="Prochnik S.E."/>
            <person name="Wu G.A."/>
            <person name="Ha C.M."/>
            <person name="Edsinger-Gonzales E."/>
            <person name="Grimwood J."/>
            <person name="Schmutz J."/>
            <person name="Rabbi I.Y."/>
            <person name="Egesi C."/>
            <person name="Nauluvula P."/>
            <person name="Lebot V."/>
            <person name="Ndunguru J."/>
            <person name="Mkamilo G."/>
            <person name="Bart R.S."/>
            <person name="Setter T.L."/>
            <person name="Gleadow R.M."/>
            <person name="Kulakow P."/>
            <person name="Ferguson M.E."/>
            <person name="Rounsley S."/>
            <person name="Rokhsar D.S."/>
        </authorList>
    </citation>
    <scope>NUCLEOTIDE SEQUENCE [LARGE SCALE GENOMIC DNA]</scope>
    <source>
        <strain evidence="9">cv. AM560-2</strain>
    </source>
</reference>
<dbReference type="GO" id="GO:0055085">
    <property type="term" value="P:transmembrane transport"/>
    <property type="evidence" value="ECO:0000318"/>
    <property type="project" value="GO_Central"/>
</dbReference>
<dbReference type="GO" id="GO:0022857">
    <property type="term" value="F:transmembrane transporter activity"/>
    <property type="evidence" value="ECO:0000318"/>
    <property type="project" value="GO_Central"/>
</dbReference>
<evidence type="ECO:0000313" key="8">
    <source>
        <dbReference type="EMBL" id="OAY37930.1"/>
    </source>
</evidence>
<feature type="transmembrane region" description="Helical" evidence="7">
    <location>
        <begin position="30"/>
        <end position="54"/>
    </location>
</feature>
<dbReference type="CDD" id="cd17416">
    <property type="entry name" value="MFS_NPF1_2"/>
    <property type="match status" value="1"/>
</dbReference>
<dbReference type="InterPro" id="IPR000109">
    <property type="entry name" value="POT_fam"/>
</dbReference>
<feature type="transmembrane region" description="Helical" evidence="7">
    <location>
        <begin position="442"/>
        <end position="460"/>
    </location>
</feature>
<dbReference type="GO" id="GO:0006857">
    <property type="term" value="P:oligopeptide transport"/>
    <property type="evidence" value="ECO:0007669"/>
    <property type="project" value="InterPro"/>
</dbReference>
<evidence type="ECO:0000256" key="6">
    <source>
        <dbReference type="SAM" id="MobiDB-lite"/>
    </source>
</evidence>
<feature type="transmembrane region" description="Helical" evidence="7">
    <location>
        <begin position="205"/>
        <end position="226"/>
    </location>
</feature>
<gene>
    <name evidence="8" type="ORF">MANES_11G139800v8</name>
</gene>
<evidence type="ECO:0000313" key="9">
    <source>
        <dbReference type="Proteomes" id="UP000091857"/>
    </source>
</evidence>
<name>A0A2C9V1B2_MANES</name>
<dbReference type="PROSITE" id="PS01022">
    <property type="entry name" value="PTR2_1"/>
    <property type="match status" value="1"/>
</dbReference>
<comment type="caution">
    <text evidence="8">The sequence shown here is derived from an EMBL/GenBank/DDBJ whole genome shotgun (WGS) entry which is preliminary data.</text>
</comment>
<feature type="compositionally biased region" description="Low complexity" evidence="6">
    <location>
        <begin position="1"/>
        <end position="17"/>
    </location>
</feature>
<dbReference type="AlphaFoldDB" id="A0A2C9V1B2"/>
<keyword evidence="5 7" id="KW-0472">Membrane</keyword>
<dbReference type="SUPFAM" id="SSF103473">
    <property type="entry name" value="MFS general substrate transporter"/>
    <property type="match status" value="1"/>
</dbReference>
<accession>A0A2C9V1B2</accession>
<comment type="subcellular location">
    <subcellularLocation>
        <location evidence="1">Membrane</location>
        <topology evidence="1">Multi-pass membrane protein</topology>
    </subcellularLocation>
</comment>
<dbReference type="PANTHER" id="PTHR11654">
    <property type="entry name" value="OLIGOPEPTIDE TRANSPORTER-RELATED"/>
    <property type="match status" value="1"/>
</dbReference>
<feature type="transmembrane region" description="Helical" evidence="7">
    <location>
        <begin position="481"/>
        <end position="503"/>
    </location>
</feature>
<feature type="transmembrane region" description="Helical" evidence="7">
    <location>
        <begin position="361"/>
        <end position="383"/>
    </location>
</feature>
<dbReference type="InterPro" id="IPR036259">
    <property type="entry name" value="MFS_trans_sf"/>
</dbReference>
<feature type="transmembrane region" description="Helical" evidence="7">
    <location>
        <begin position="93"/>
        <end position="116"/>
    </location>
</feature>
<proteinExistence type="inferred from homology"/>
<dbReference type="InterPro" id="IPR018456">
    <property type="entry name" value="PTR2_symporter_CS"/>
</dbReference>
<dbReference type="Gene3D" id="1.20.1250.20">
    <property type="entry name" value="MFS general substrate transporter like domains"/>
    <property type="match status" value="1"/>
</dbReference>